<reference evidence="5 6" key="1">
    <citation type="submission" date="2023-03" db="EMBL/GenBank/DDBJ databases">
        <title>Paludisphaera mucosa sp. nov. a novel planctomycete from northern fen.</title>
        <authorList>
            <person name="Ivanova A."/>
        </authorList>
    </citation>
    <scope>NUCLEOTIDE SEQUENCE [LARGE SCALE GENOMIC DNA]</scope>
    <source>
        <strain evidence="5 6">Pla2</strain>
    </source>
</reference>
<name>A0ABT6FH80_9BACT</name>
<dbReference type="Proteomes" id="UP001216907">
    <property type="component" value="Unassembled WGS sequence"/>
</dbReference>
<dbReference type="Pfam" id="PF01965">
    <property type="entry name" value="DJ-1_PfpI"/>
    <property type="match status" value="1"/>
</dbReference>
<dbReference type="InterPro" id="IPR002818">
    <property type="entry name" value="DJ-1/PfpI"/>
</dbReference>
<dbReference type="CDD" id="cd03141">
    <property type="entry name" value="GATase1_Hsp31_like"/>
    <property type="match status" value="1"/>
</dbReference>
<feature type="domain" description="DJ-1/PfpI" evidence="4">
    <location>
        <begin position="30"/>
        <end position="228"/>
    </location>
</feature>
<dbReference type="PANTHER" id="PTHR48094">
    <property type="entry name" value="PROTEIN/NUCLEIC ACID DEGLYCASE DJ-1-RELATED"/>
    <property type="match status" value="1"/>
</dbReference>
<dbReference type="InterPro" id="IPR050325">
    <property type="entry name" value="Prot/Nucl_acid_deglycase"/>
</dbReference>
<evidence type="ECO:0000259" key="4">
    <source>
        <dbReference type="Pfam" id="PF01965"/>
    </source>
</evidence>
<evidence type="ECO:0000256" key="1">
    <source>
        <dbReference type="ARBA" id="ARBA00023016"/>
    </source>
</evidence>
<dbReference type="PANTHER" id="PTHR48094:SF11">
    <property type="entry name" value="GLUTATHIONE-INDEPENDENT GLYOXALASE HSP31-RELATED"/>
    <property type="match status" value="1"/>
</dbReference>
<dbReference type="EMBL" id="JARRAG010000002">
    <property type="protein sequence ID" value="MDG3006902.1"/>
    <property type="molecule type" value="Genomic_DNA"/>
</dbReference>
<dbReference type="InterPro" id="IPR029062">
    <property type="entry name" value="Class_I_gatase-like"/>
</dbReference>
<dbReference type="SUPFAM" id="SSF52317">
    <property type="entry name" value="Class I glutamine amidotransferase-like"/>
    <property type="match status" value="1"/>
</dbReference>
<keyword evidence="6" id="KW-1185">Reference proteome</keyword>
<accession>A0ABT6FH80</accession>
<keyword evidence="5" id="KW-0315">Glutamine amidotransferase</keyword>
<dbReference type="RefSeq" id="WP_277863193.1">
    <property type="nucleotide sequence ID" value="NZ_JARRAG010000002.1"/>
</dbReference>
<protein>
    <submittedName>
        <fullName evidence="5">Type 1 glutamine amidotransferase domain-containing protein</fullName>
    </submittedName>
</protein>
<organism evidence="5 6">
    <name type="scientific">Paludisphaera mucosa</name>
    <dbReference type="NCBI Taxonomy" id="3030827"/>
    <lineage>
        <taxon>Bacteria</taxon>
        <taxon>Pseudomonadati</taxon>
        <taxon>Planctomycetota</taxon>
        <taxon>Planctomycetia</taxon>
        <taxon>Isosphaerales</taxon>
        <taxon>Isosphaeraceae</taxon>
        <taxon>Paludisphaera</taxon>
    </lineage>
</organism>
<sequence>MAATNKILIIVTSVDEYAKVGYRTGLWLGELTHFYDVAEEAGYQMDVASPLGGKVPIDPESLAQAVLAMGGTIERYKDRTFMDRLDQALKIADVDASKYDAIYLTGGHGVMFDFPDSPELQKLVADFHQAGKVVSAVCHGPAGLLNVKLADGSPLLDGKNVTGFSWNEETKVDRADAVPFNLEEELQSRGASYTKAWLAMGNHVVTDGRLITGQNPTSARGVAQAVVKKLQEG</sequence>
<gene>
    <name evidence="5" type="ORF">PZE19_24285</name>
</gene>
<comment type="similarity">
    <text evidence="3">Belongs to the peptidase C56 family. HSP31-like subfamily.</text>
</comment>
<comment type="caution">
    <text evidence="5">The sequence shown here is derived from an EMBL/GenBank/DDBJ whole genome shotgun (WGS) entry which is preliminary data.</text>
</comment>
<evidence type="ECO:0000256" key="3">
    <source>
        <dbReference type="ARBA" id="ARBA00038493"/>
    </source>
</evidence>
<dbReference type="Gene3D" id="3.40.50.880">
    <property type="match status" value="1"/>
</dbReference>
<evidence type="ECO:0000313" key="5">
    <source>
        <dbReference type="EMBL" id="MDG3006902.1"/>
    </source>
</evidence>
<proteinExistence type="inferred from homology"/>
<keyword evidence="1" id="KW-0346">Stress response</keyword>
<evidence type="ECO:0000256" key="2">
    <source>
        <dbReference type="ARBA" id="ARBA00023239"/>
    </source>
</evidence>
<keyword evidence="2" id="KW-0456">Lyase</keyword>
<evidence type="ECO:0000313" key="6">
    <source>
        <dbReference type="Proteomes" id="UP001216907"/>
    </source>
</evidence>